<dbReference type="Proteomes" id="UP000297245">
    <property type="component" value="Unassembled WGS sequence"/>
</dbReference>
<organism evidence="2 3">
    <name type="scientific">Dendrothele bispora (strain CBS 962.96)</name>
    <dbReference type="NCBI Taxonomy" id="1314807"/>
    <lineage>
        <taxon>Eukaryota</taxon>
        <taxon>Fungi</taxon>
        <taxon>Dikarya</taxon>
        <taxon>Basidiomycota</taxon>
        <taxon>Agaricomycotina</taxon>
        <taxon>Agaricomycetes</taxon>
        <taxon>Agaricomycetidae</taxon>
        <taxon>Agaricales</taxon>
        <taxon>Agaricales incertae sedis</taxon>
        <taxon>Dendrothele</taxon>
    </lineage>
</organism>
<evidence type="ECO:0000313" key="3">
    <source>
        <dbReference type="Proteomes" id="UP000297245"/>
    </source>
</evidence>
<evidence type="ECO:0008006" key="4">
    <source>
        <dbReference type="Google" id="ProtNLM"/>
    </source>
</evidence>
<keyword evidence="3" id="KW-1185">Reference proteome</keyword>
<name>A0A4V4HC02_DENBC</name>
<dbReference type="EMBL" id="ML179813">
    <property type="protein sequence ID" value="THU81385.1"/>
    <property type="molecule type" value="Genomic_DNA"/>
</dbReference>
<evidence type="ECO:0000313" key="2">
    <source>
        <dbReference type="EMBL" id="THU81385.1"/>
    </source>
</evidence>
<dbReference type="AlphaFoldDB" id="A0A4V4HC02"/>
<accession>A0A4V4HC02</accession>
<proteinExistence type="predicted"/>
<protein>
    <recommendedName>
        <fullName evidence="4">C2H2-type domain-containing protein</fullName>
    </recommendedName>
</protein>
<sequence length="271" mass="29878">MNPVTVWEGSSESPVPILETSDSFGTTSDGTANVEHPQFLTSHSEPLLFDSFPFDLGWPAELVQSLTERPHSFDNAGLSDLGNQRLTTYNDQPSNTNNTESLNPDCNSPLQDPLAWLERHSCSSPYYDRHHDHEYEHSLGATGKYMRLPSLSIPDQSVHYEGIHSSTGSSSTIGCLNSAVTLVDTDLSGGGWKKCVSTPATIEAANRRRKSRNKKFFFCPHCGRDFTANHNLKQSTLVNGVVAASLRLIRGKGTKESVEMLRFEMDAEQSS</sequence>
<feature type="region of interest" description="Disordered" evidence="1">
    <location>
        <begin position="74"/>
        <end position="107"/>
    </location>
</feature>
<gene>
    <name evidence="2" type="ORF">K435DRAFT_809118</name>
</gene>
<feature type="compositionally biased region" description="Polar residues" evidence="1">
    <location>
        <begin position="81"/>
        <end position="107"/>
    </location>
</feature>
<evidence type="ECO:0000256" key="1">
    <source>
        <dbReference type="SAM" id="MobiDB-lite"/>
    </source>
</evidence>
<reference evidence="2 3" key="1">
    <citation type="journal article" date="2019" name="Nat. Ecol. Evol.">
        <title>Megaphylogeny resolves global patterns of mushroom evolution.</title>
        <authorList>
            <person name="Varga T."/>
            <person name="Krizsan K."/>
            <person name="Foldi C."/>
            <person name="Dima B."/>
            <person name="Sanchez-Garcia M."/>
            <person name="Sanchez-Ramirez S."/>
            <person name="Szollosi G.J."/>
            <person name="Szarkandi J.G."/>
            <person name="Papp V."/>
            <person name="Albert L."/>
            <person name="Andreopoulos W."/>
            <person name="Angelini C."/>
            <person name="Antonin V."/>
            <person name="Barry K.W."/>
            <person name="Bougher N.L."/>
            <person name="Buchanan P."/>
            <person name="Buyck B."/>
            <person name="Bense V."/>
            <person name="Catcheside P."/>
            <person name="Chovatia M."/>
            <person name="Cooper J."/>
            <person name="Damon W."/>
            <person name="Desjardin D."/>
            <person name="Finy P."/>
            <person name="Geml J."/>
            <person name="Haridas S."/>
            <person name="Hughes K."/>
            <person name="Justo A."/>
            <person name="Karasinski D."/>
            <person name="Kautmanova I."/>
            <person name="Kiss B."/>
            <person name="Kocsube S."/>
            <person name="Kotiranta H."/>
            <person name="LaButti K.M."/>
            <person name="Lechner B.E."/>
            <person name="Liimatainen K."/>
            <person name="Lipzen A."/>
            <person name="Lukacs Z."/>
            <person name="Mihaltcheva S."/>
            <person name="Morgado L.N."/>
            <person name="Niskanen T."/>
            <person name="Noordeloos M.E."/>
            <person name="Ohm R.A."/>
            <person name="Ortiz-Santana B."/>
            <person name="Ovrebo C."/>
            <person name="Racz N."/>
            <person name="Riley R."/>
            <person name="Savchenko A."/>
            <person name="Shiryaev A."/>
            <person name="Soop K."/>
            <person name="Spirin V."/>
            <person name="Szebenyi C."/>
            <person name="Tomsovsky M."/>
            <person name="Tulloss R.E."/>
            <person name="Uehling J."/>
            <person name="Grigoriev I.V."/>
            <person name="Vagvolgyi C."/>
            <person name="Papp T."/>
            <person name="Martin F.M."/>
            <person name="Miettinen O."/>
            <person name="Hibbett D.S."/>
            <person name="Nagy L.G."/>
        </authorList>
    </citation>
    <scope>NUCLEOTIDE SEQUENCE [LARGE SCALE GENOMIC DNA]</scope>
    <source>
        <strain evidence="2 3">CBS 962.96</strain>
    </source>
</reference>